<dbReference type="SUPFAM" id="SSF52402">
    <property type="entry name" value="Adenine nucleotide alpha hydrolases-like"/>
    <property type="match status" value="2"/>
</dbReference>
<protein>
    <submittedName>
        <fullName evidence="3">Universal stress protein</fullName>
    </submittedName>
</protein>
<dbReference type="Gene3D" id="3.40.50.12370">
    <property type="match status" value="1"/>
</dbReference>
<dbReference type="Proteomes" id="UP001058003">
    <property type="component" value="Chromosome"/>
</dbReference>
<dbReference type="OrthoDB" id="3473874at2"/>
<dbReference type="PRINTS" id="PR01438">
    <property type="entry name" value="UNVRSLSTRESS"/>
</dbReference>
<dbReference type="EMBL" id="CP073767">
    <property type="protein sequence ID" value="UWZ51218.1"/>
    <property type="molecule type" value="Genomic_DNA"/>
</dbReference>
<proteinExistence type="inferred from homology"/>
<dbReference type="CDD" id="cd00293">
    <property type="entry name" value="USP-like"/>
    <property type="match status" value="1"/>
</dbReference>
<dbReference type="KEGG" id="daur:Daura_31220"/>
<dbReference type="AlphaFoldDB" id="A0A9Q9M9Y3"/>
<comment type="similarity">
    <text evidence="1">Belongs to the universal stress protein A family.</text>
</comment>
<keyword evidence="4" id="KW-1185">Reference proteome</keyword>
<evidence type="ECO:0000259" key="2">
    <source>
        <dbReference type="Pfam" id="PF00582"/>
    </source>
</evidence>
<dbReference type="InterPro" id="IPR006015">
    <property type="entry name" value="Universal_stress_UspA"/>
</dbReference>
<evidence type="ECO:0000313" key="4">
    <source>
        <dbReference type="Proteomes" id="UP001058003"/>
    </source>
</evidence>
<feature type="domain" description="UspA" evidence="2">
    <location>
        <begin position="1"/>
        <end position="146"/>
    </location>
</feature>
<gene>
    <name evidence="3" type="ORF">Daura_31220</name>
</gene>
<organism evidence="3 4">
    <name type="scientific">Dactylosporangium aurantiacum</name>
    <dbReference type="NCBI Taxonomy" id="35754"/>
    <lineage>
        <taxon>Bacteria</taxon>
        <taxon>Bacillati</taxon>
        <taxon>Actinomycetota</taxon>
        <taxon>Actinomycetes</taxon>
        <taxon>Micromonosporales</taxon>
        <taxon>Micromonosporaceae</taxon>
        <taxon>Dactylosporangium</taxon>
    </lineage>
</organism>
<dbReference type="Gene3D" id="3.40.50.620">
    <property type="entry name" value="HUPs"/>
    <property type="match status" value="1"/>
</dbReference>
<dbReference type="PANTHER" id="PTHR46268">
    <property type="entry name" value="STRESS RESPONSE PROTEIN NHAX"/>
    <property type="match status" value="1"/>
</dbReference>
<feature type="domain" description="UspA" evidence="2">
    <location>
        <begin position="223"/>
        <end position="280"/>
    </location>
</feature>
<dbReference type="Pfam" id="PF00582">
    <property type="entry name" value="Usp"/>
    <property type="match status" value="2"/>
</dbReference>
<reference evidence="3" key="1">
    <citation type="submission" date="2021-04" db="EMBL/GenBank/DDBJ databases">
        <title>Dactylosporangium aurantiacum NRRL B-8018 full assembly.</title>
        <authorList>
            <person name="Hartkoorn R.C."/>
            <person name="Beaudoing E."/>
            <person name="Hot D."/>
        </authorList>
    </citation>
    <scope>NUCLEOTIDE SEQUENCE</scope>
    <source>
        <strain evidence="3">NRRL B-8018</strain>
    </source>
</reference>
<sequence>MLVGYDGSPSASTAVDAGSRLLPGAHAVIVHLWSPPFADAGLRERLWTGPRNFKTFVDAVEREGQREAERLAEVGVRLTEAAGWTAEHLTRRTYGGEGVQLAQIAEETHADVILVGSHGLRGSRALLGSVSDMVVHFGACPIIVVPHPLLLAEYTALREGAVLVGWDGSANAAVAWRSARELFAGRPFVAATAGGDGVVRVVQDPAGPDDPLHAPGRPAEHARRVRPRTVAKALLTYARTSGAAMVVVGSHGRSAAQEVLLGSAARAVLHSADRPVMVVPPPDSSTP</sequence>
<accession>A0A9Q9M9Y3</accession>
<dbReference type="InterPro" id="IPR006016">
    <property type="entry name" value="UspA"/>
</dbReference>
<dbReference type="InterPro" id="IPR014729">
    <property type="entry name" value="Rossmann-like_a/b/a_fold"/>
</dbReference>
<name>A0A9Q9M9Y3_9ACTN</name>
<evidence type="ECO:0000256" key="1">
    <source>
        <dbReference type="ARBA" id="ARBA00008791"/>
    </source>
</evidence>
<dbReference type="RefSeq" id="WP_156090277.1">
    <property type="nucleotide sequence ID" value="NZ_CP073767.1"/>
</dbReference>
<evidence type="ECO:0000313" key="3">
    <source>
        <dbReference type="EMBL" id="UWZ51218.1"/>
    </source>
</evidence>
<dbReference type="PANTHER" id="PTHR46268:SF6">
    <property type="entry name" value="UNIVERSAL STRESS PROTEIN UP12"/>
    <property type="match status" value="1"/>
</dbReference>